<evidence type="ECO:0000259" key="3">
    <source>
        <dbReference type="Pfam" id="PF02016"/>
    </source>
</evidence>
<proteinExistence type="inferred from homology"/>
<accession>A0ABV3XB94</accession>
<dbReference type="Proteomes" id="UP001560045">
    <property type="component" value="Unassembled WGS sequence"/>
</dbReference>
<dbReference type="Gene3D" id="3.40.50.10740">
    <property type="entry name" value="Class I glutamine amidotransferase-like"/>
    <property type="match status" value="1"/>
</dbReference>
<dbReference type="InterPro" id="IPR027478">
    <property type="entry name" value="LdcA_N"/>
</dbReference>
<evidence type="ECO:0000313" key="5">
    <source>
        <dbReference type="EMBL" id="MEX5717825.1"/>
    </source>
</evidence>
<dbReference type="CDD" id="cd07062">
    <property type="entry name" value="Peptidase_S66_mccF_like"/>
    <property type="match status" value="1"/>
</dbReference>
<dbReference type="PANTHER" id="PTHR30237">
    <property type="entry name" value="MURAMOYLTETRAPEPTIDE CARBOXYPEPTIDASE"/>
    <property type="match status" value="1"/>
</dbReference>
<evidence type="ECO:0000313" key="6">
    <source>
        <dbReference type="Proteomes" id="UP001560045"/>
    </source>
</evidence>
<organism evidence="5 6">
    <name type="scientific">Geodermatophilus maliterrae</name>
    <dbReference type="NCBI Taxonomy" id="3162531"/>
    <lineage>
        <taxon>Bacteria</taxon>
        <taxon>Bacillati</taxon>
        <taxon>Actinomycetota</taxon>
        <taxon>Actinomycetes</taxon>
        <taxon>Geodermatophilales</taxon>
        <taxon>Geodermatophilaceae</taxon>
        <taxon>Geodermatophilus</taxon>
    </lineage>
</organism>
<keyword evidence="2 5" id="KW-0378">Hydrolase</keyword>
<dbReference type="PANTHER" id="PTHR30237:SF4">
    <property type="entry name" value="LD-CARBOXYPEPTIDASE C-TERMINAL DOMAIN-CONTAINING PROTEIN"/>
    <property type="match status" value="1"/>
</dbReference>
<gene>
    <name evidence="5" type="ORF">ABQ292_05520</name>
</gene>
<dbReference type="InterPro" id="IPR029062">
    <property type="entry name" value="Class_I_gatase-like"/>
</dbReference>
<dbReference type="InterPro" id="IPR027461">
    <property type="entry name" value="Carboxypeptidase_A_C_sf"/>
</dbReference>
<comment type="caution">
    <text evidence="5">The sequence shown here is derived from an EMBL/GenBank/DDBJ whole genome shotgun (WGS) entry which is preliminary data.</text>
</comment>
<evidence type="ECO:0000256" key="2">
    <source>
        <dbReference type="ARBA" id="ARBA00022801"/>
    </source>
</evidence>
<dbReference type="Pfam" id="PF17676">
    <property type="entry name" value="Peptidase_S66C"/>
    <property type="match status" value="1"/>
</dbReference>
<evidence type="ECO:0000259" key="4">
    <source>
        <dbReference type="Pfam" id="PF17676"/>
    </source>
</evidence>
<dbReference type="GO" id="GO:0016787">
    <property type="term" value="F:hydrolase activity"/>
    <property type="evidence" value="ECO:0007669"/>
    <property type="project" value="UniProtKB-KW"/>
</dbReference>
<dbReference type="EMBL" id="JBFNXQ010000010">
    <property type="protein sequence ID" value="MEX5717825.1"/>
    <property type="molecule type" value="Genomic_DNA"/>
</dbReference>
<dbReference type="SUPFAM" id="SSF141986">
    <property type="entry name" value="LD-carboxypeptidase A C-terminal domain-like"/>
    <property type="match status" value="1"/>
</dbReference>
<comment type="similarity">
    <text evidence="1">Belongs to the peptidase S66 family.</text>
</comment>
<dbReference type="InterPro" id="IPR003507">
    <property type="entry name" value="S66_fam"/>
</dbReference>
<feature type="domain" description="LD-carboxypeptidase N-terminal" evidence="3">
    <location>
        <begin position="17"/>
        <end position="132"/>
    </location>
</feature>
<name>A0ABV3XB94_9ACTN</name>
<keyword evidence="6" id="KW-1185">Reference proteome</keyword>
<dbReference type="Gene3D" id="3.50.30.60">
    <property type="entry name" value="LD-carboxypeptidase A C-terminal domain-like"/>
    <property type="match status" value="1"/>
</dbReference>
<dbReference type="InterPro" id="IPR040921">
    <property type="entry name" value="Peptidase_S66C"/>
</dbReference>
<protein>
    <submittedName>
        <fullName evidence="5">S66 peptidase family protein</fullName>
        <ecNumber evidence="5">3.4.-.-</ecNumber>
    </submittedName>
</protein>
<dbReference type="RefSeq" id="WP_369204066.1">
    <property type="nucleotide sequence ID" value="NZ_JBFNXQ010000010.1"/>
</dbReference>
<dbReference type="InterPro" id="IPR040449">
    <property type="entry name" value="Peptidase_S66_N"/>
</dbReference>
<dbReference type="Pfam" id="PF02016">
    <property type="entry name" value="Peptidase_S66"/>
    <property type="match status" value="1"/>
</dbReference>
<dbReference type="SUPFAM" id="SSF52317">
    <property type="entry name" value="Class I glutamine amidotransferase-like"/>
    <property type="match status" value="1"/>
</dbReference>
<feature type="domain" description="LD-carboxypeptidase C-terminal" evidence="4">
    <location>
        <begin position="207"/>
        <end position="337"/>
    </location>
</feature>
<dbReference type="EC" id="3.4.-.-" evidence="5"/>
<evidence type="ECO:0000256" key="1">
    <source>
        <dbReference type="ARBA" id="ARBA00010233"/>
    </source>
</evidence>
<sequence length="348" mass="38212">MTTCLTYPPKPRPGDRVAVLSPSSALPAVFPIPFELGLRRLRTEFALEPVEFATTRMLGASPQQRAEDLHAAFADPEIAAVLTSIGGDDQLKVLRHLDAQLLAAHPKPVFGYSDATNLLHYLWRLGIVGFHGGAVMVQWGRPGAMHPLTRESLRRALFEPGEWVLPEPDAFTDADPDWAEPAALTTAPVLEPAPAWSWHGPSRRVSGPGWGGCLEIIDFQLRTGRWMQPDEEYAGAVLLLETSEELPSASFVTRVLMCMGERGLLGRFAAVLVGRAKARFLGTPNPREQRQAYREQQHQAVLAALTEYAPDAVVVLDVDFGHTDPQLVLPHGGEITVDGRARKITVRY</sequence>
<reference evidence="5 6" key="1">
    <citation type="submission" date="2024-06" db="EMBL/GenBank/DDBJ databases">
        <title>Draft genome sequence of Geodermatophilus badlandi, a novel member of the Geodermatophilaceae isolated from badland sedimentary rocks in the Red desert, Wyoming, USA.</title>
        <authorList>
            <person name="Ben Tekaya S."/>
            <person name="Nouioui I."/>
            <person name="Flores G.M."/>
            <person name="Shaal M.N."/>
            <person name="Bredoire F."/>
            <person name="Basile F."/>
            <person name="Van Diepen L."/>
            <person name="Ward N.L."/>
        </authorList>
    </citation>
    <scope>NUCLEOTIDE SEQUENCE [LARGE SCALE GENOMIC DNA]</scope>
    <source>
        <strain evidence="5 6">WL48A</strain>
    </source>
</reference>